<feature type="transmembrane region" description="Helical" evidence="1">
    <location>
        <begin position="115"/>
        <end position="136"/>
    </location>
</feature>
<feature type="transmembrane region" description="Helical" evidence="1">
    <location>
        <begin position="169"/>
        <end position="191"/>
    </location>
</feature>
<sequence>MNYMIKGIQALKESFFLGIIIYIVIFVLLYLFKKRRTISWNYMFEGIFCIYCVTLLNLTGIFTLSYSLNGPFNYNLLPFIGSSIVPILLNFALFFPLGFLLPLIFRSCRGNWKKVAIISGLISFLIELLQLFGGRYAEMEDFLINTLGGFSGYIVCTAICERKTNRRKAVVSIVTLCLTLALCLIGIYAVGDNEKQLPDGLSAVENSIAEINVYSEGEERSISIDSYQYRSFASQISNCGGHLLEIQKTSEGEIWNDTDCFIEIIYTADQTIKFENAENFSIECADRLLYNADKNVLYWGEAGYQNCLDYTKMNEEMQAHKEEILKGYEELSTSIRDCFNQ</sequence>
<feature type="transmembrane region" description="Helical" evidence="1">
    <location>
        <begin position="15"/>
        <end position="32"/>
    </location>
</feature>
<dbReference type="EMBL" id="CVRS01000072">
    <property type="protein sequence ID" value="CRL38537.1"/>
    <property type="molecule type" value="Genomic_DNA"/>
</dbReference>
<dbReference type="RefSeq" id="WP_118552172.1">
    <property type="nucleotide sequence ID" value="NZ_CVRS01000072.1"/>
</dbReference>
<dbReference type="Pfam" id="PF04892">
    <property type="entry name" value="VanZ"/>
    <property type="match status" value="1"/>
</dbReference>
<evidence type="ECO:0000313" key="4">
    <source>
        <dbReference type="Proteomes" id="UP000049828"/>
    </source>
</evidence>
<dbReference type="PANTHER" id="PTHR36834">
    <property type="entry name" value="MEMBRANE PROTEIN-RELATED"/>
    <property type="match status" value="1"/>
</dbReference>
<keyword evidence="1" id="KW-0472">Membrane</keyword>
<feature type="domain" description="VanZ-like" evidence="2">
    <location>
        <begin position="47"/>
        <end position="157"/>
    </location>
</feature>
<reference evidence="4" key="1">
    <citation type="submission" date="2015-05" db="EMBL/GenBank/DDBJ databases">
        <authorList>
            <consortium name="Pathogen Informatics"/>
        </authorList>
    </citation>
    <scope>NUCLEOTIDE SEQUENCE [LARGE SCALE GENOMIC DNA]</scope>
    <source>
        <strain evidence="4">L1-83</strain>
    </source>
</reference>
<evidence type="ECO:0000256" key="1">
    <source>
        <dbReference type="SAM" id="Phobius"/>
    </source>
</evidence>
<gene>
    <name evidence="3" type="ORF">RIL183_22721</name>
</gene>
<dbReference type="AlphaFoldDB" id="A0A0M6WMY3"/>
<name>A0A0M6WMY3_9FIRM</name>
<feature type="transmembrane region" description="Helical" evidence="1">
    <location>
        <begin position="142"/>
        <end position="160"/>
    </location>
</feature>
<keyword evidence="4" id="KW-1185">Reference proteome</keyword>
<keyword evidence="1" id="KW-1133">Transmembrane helix</keyword>
<dbReference type="InterPro" id="IPR006976">
    <property type="entry name" value="VanZ-like"/>
</dbReference>
<keyword evidence="1" id="KW-0812">Transmembrane</keyword>
<dbReference type="Proteomes" id="UP000049828">
    <property type="component" value="Unassembled WGS sequence"/>
</dbReference>
<proteinExistence type="predicted"/>
<dbReference type="PANTHER" id="PTHR36834:SF1">
    <property type="entry name" value="INTEGRAL MEMBRANE PROTEIN"/>
    <property type="match status" value="1"/>
</dbReference>
<accession>A0A0M6WMY3</accession>
<evidence type="ECO:0000313" key="3">
    <source>
        <dbReference type="EMBL" id="CRL38537.1"/>
    </source>
</evidence>
<feature type="transmembrane region" description="Helical" evidence="1">
    <location>
        <begin position="79"/>
        <end position="103"/>
    </location>
</feature>
<organism evidence="3 4">
    <name type="scientific">Roseburia inulinivorans</name>
    <dbReference type="NCBI Taxonomy" id="360807"/>
    <lineage>
        <taxon>Bacteria</taxon>
        <taxon>Bacillati</taxon>
        <taxon>Bacillota</taxon>
        <taxon>Clostridia</taxon>
        <taxon>Lachnospirales</taxon>
        <taxon>Lachnospiraceae</taxon>
        <taxon>Roseburia</taxon>
    </lineage>
</organism>
<evidence type="ECO:0000259" key="2">
    <source>
        <dbReference type="Pfam" id="PF04892"/>
    </source>
</evidence>
<dbReference type="InterPro" id="IPR053150">
    <property type="entry name" value="Teicoplanin_resist-assoc"/>
</dbReference>
<protein>
    <recommendedName>
        <fullName evidence="2">VanZ-like domain-containing protein</fullName>
    </recommendedName>
</protein>
<feature type="transmembrane region" description="Helical" evidence="1">
    <location>
        <begin position="44"/>
        <end position="67"/>
    </location>
</feature>